<evidence type="ECO:0000313" key="3">
    <source>
        <dbReference type="Proteomes" id="UP000252733"/>
    </source>
</evidence>
<protein>
    <submittedName>
        <fullName evidence="2">Uncharacterized protein</fullName>
    </submittedName>
</protein>
<gene>
    <name evidence="2" type="ORF">DFO77_11765</name>
</gene>
<accession>A0A368US32</accession>
<keyword evidence="1" id="KW-0472">Membrane</keyword>
<comment type="caution">
    <text evidence="2">The sequence shown here is derived from an EMBL/GenBank/DDBJ whole genome shotgun (WGS) entry which is preliminary data.</text>
</comment>
<keyword evidence="3" id="KW-1185">Reference proteome</keyword>
<name>A0A368US32_9BACT</name>
<feature type="transmembrane region" description="Helical" evidence="1">
    <location>
        <begin position="80"/>
        <end position="99"/>
    </location>
</feature>
<keyword evidence="1" id="KW-1133">Transmembrane helix</keyword>
<dbReference type="Proteomes" id="UP000252733">
    <property type="component" value="Unassembled WGS sequence"/>
</dbReference>
<dbReference type="AlphaFoldDB" id="A0A368US32"/>
<keyword evidence="1" id="KW-0812">Transmembrane</keyword>
<organism evidence="2 3">
    <name type="scientific">Marinilabilia salmonicolor</name>
    <dbReference type="NCBI Taxonomy" id="989"/>
    <lineage>
        <taxon>Bacteria</taxon>
        <taxon>Pseudomonadati</taxon>
        <taxon>Bacteroidota</taxon>
        <taxon>Bacteroidia</taxon>
        <taxon>Marinilabiliales</taxon>
        <taxon>Marinilabiliaceae</taxon>
        <taxon>Marinilabilia</taxon>
    </lineage>
</organism>
<evidence type="ECO:0000256" key="1">
    <source>
        <dbReference type="SAM" id="Phobius"/>
    </source>
</evidence>
<evidence type="ECO:0000313" key="2">
    <source>
        <dbReference type="EMBL" id="RCW31619.1"/>
    </source>
</evidence>
<dbReference type="RefSeq" id="WP_114437413.1">
    <property type="nucleotide sequence ID" value="NZ_QPIZ01000017.1"/>
</dbReference>
<reference evidence="2 3" key="1">
    <citation type="submission" date="2018-07" db="EMBL/GenBank/DDBJ databases">
        <title>Freshwater and sediment microbial communities from various areas in North America, analyzing microbe dynamics in response to fracking.</title>
        <authorList>
            <person name="Lamendella R."/>
        </authorList>
    </citation>
    <scope>NUCLEOTIDE SEQUENCE [LARGE SCALE GENOMIC DNA]</scope>
    <source>
        <strain evidence="2 3">160A</strain>
    </source>
</reference>
<dbReference type="EMBL" id="QPIZ01000017">
    <property type="protein sequence ID" value="RCW31619.1"/>
    <property type="molecule type" value="Genomic_DNA"/>
</dbReference>
<proteinExistence type="predicted"/>
<sequence length="232" mass="27015">MRQFDFQSYLRKYGKFILAGLFFLFLINYCNQEPRNRQVAPSEQQGQVNSDEVQNDEITTLKTYEELVTKRQLQENEGPGSFMIMFLLLTFAFGLVWLLQQRGVQQTVRKWLPGRVMFHASKSHDSVTGRRILKIVIVNKTDEGLTFLPPNLVFRKWGKERVFRLKGSNQENMFPLTLTPGTSHRLVLDLEQFYEKLPDLNSSNRVGASVETTDGKKYRAYALPSWLAWLIK</sequence>